<evidence type="ECO:0000259" key="19">
    <source>
        <dbReference type="PROSITE" id="PS50026"/>
    </source>
</evidence>
<dbReference type="GO" id="GO:0016020">
    <property type="term" value="C:membrane"/>
    <property type="evidence" value="ECO:0007669"/>
    <property type="project" value="UniProtKB-SubCell"/>
</dbReference>
<evidence type="ECO:0000256" key="2">
    <source>
        <dbReference type="ARBA" id="ARBA00022473"/>
    </source>
</evidence>
<keyword evidence="6 16" id="KW-0677">Repeat</keyword>
<comment type="caution">
    <text evidence="21">The sequence shown here is derived from an EMBL/GenBank/DDBJ whole genome shotgun (WGS) entry which is preliminary data.</text>
</comment>
<dbReference type="InterPro" id="IPR011651">
    <property type="entry name" value="Notch_ligand_N"/>
</dbReference>
<dbReference type="SUPFAM" id="SSF57184">
    <property type="entry name" value="Growth factor receptor domain"/>
    <property type="match status" value="1"/>
</dbReference>
<evidence type="ECO:0000256" key="15">
    <source>
        <dbReference type="PROSITE-ProRule" id="PRU00377"/>
    </source>
</evidence>
<dbReference type="GO" id="GO:0009952">
    <property type="term" value="P:anterior/posterior pattern specification"/>
    <property type="evidence" value="ECO:0007669"/>
    <property type="project" value="UniProtKB-ARBA"/>
</dbReference>
<accession>A0ABD1KHW6</accession>
<proteinExistence type="predicted"/>
<keyword evidence="12 14" id="KW-1015">Disulfide bond</keyword>
<dbReference type="PROSITE" id="PS00022">
    <property type="entry name" value="EGF_1"/>
    <property type="match status" value="8"/>
</dbReference>
<dbReference type="PROSITE" id="PS50026">
    <property type="entry name" value="EGF_3"/>
    <property type="match status" value="6"/>
</dbReference>
<feature type="domain" description="EGF-like" evidence="19">
    <location>
        <begin position="354"/>
        <end position="392"/>
    </location>
</feature>
<keyword evidence="5 16" id="KW-0732">Signal</keyword>
<feature type="disulfide bond" evidence="14">
    <location>
        <begin position="458"/>
        <end position="467"/>
    </location>
</feature>
<evidence type="ECO:0000256" key="12">
    <source>
        <dbReference type="ARBA" id="ARBA00023157"/>
    </source>
</evidence>
<keyword evidence="13" id="KW-0325">Glycoprotein</keyword>
<feature type="domain" description="EGF-like" evidence="19">
    <location>
        <begin position="315"/>
        <end position="352"/>
    </location>
</feature>
<evidence type="ECO:0000256" key="16">
    <source>
        <dbReference type="RuleBase" id="RU280815"/>
    </source>
</evidence>
<dbReference type="Pfam" id="PF00008">
    <property type="entry name" value="EGF"/>
    <property type="match status" value="3"/>
</dbReference>
<dbReference type="GO" id="GO:0045597">
    <property type="term" value="P:positive regulation of cell differentiation"/>
    <property type="evidence" value="ECO:0007669"/>
    <property type="project" value="UniProtKB-ARBA"/>
</dbReference>
<feature type="domain" description="EGF-like" evidence="19">
    <location>
        <begin position="394"/>
        <end position="430"/>
    </location>
</feature>
<dbReference type="SMART" id="SM00051">
    <property type="entry name" value="DSL"/>
    <property type="match status" value="1"/>
</dbReference>
<dbReference type="AlphaFoldDB" id="A0ABD1KHW6"/>
<dbReference type="Pfam" id="PF21700">
    <property type="entry name" value="EGF_DL_JAG"/>
    <property type="match status" value="2"/>
</dbReference>
<feature type="disulfide bond" evidence="14">
    <location>
        <begin position="493"/>
        <end position="502"/>
    </location>
</feature>
<dbReference type="GO" id="GO:1901222">
    <property type="term" value="P:regulation of non-canonical NF-kappaB signal transduction"/>
    <property type="evidence" value="ECO:0007669"/>
    <property type="project" value="UniProtKB-ARBA"/>
</dbReference>
<sequence>MALWYNILVLSIMVTPQAYGSGVFEIDLQEFRNDKNMLSNGSRCAPECRTFFRVCLKNYQKDVTPGDCVFGKDITAVLGAGSFSITKNGGVNKLIRLPIDFSWPGSFSLIIEAWHAPTQELKLDTSNNDLLISFFATKTKLEVGAEWSRDILTWKQTELRYSYRFICNENYYGESCSKKCTPRDDRFGHYTCDPDGKLSCLPGWNGIYCEEPICLEGCSKSNGNCTKPGECDCREGWQGIFCDECKRHPSCKHGTCQMPGQCHCDEGWGGILCDQDLNYCTHHRPCRNGTCMNTGQGSYTCTCHPGFTGKDCEREVKECDSRPCLHGGVCTDLKSGGYRCDCPEGYEGRHCETKVLTCADSPCFHKGRCHDRDNGRSYECECPAGFAGLNCEKRVDKCTTLRCANGGLCVVDGGVRKCSCRSGFAGLRCEININDCANDPCANGSTCKDGINGYTCLCPPGFEGRHCDRPTHICAFQPCQNGGTCTRGGVCVCPAPFGGRLCERAAGTTTTTTTTPAPEPTPPWAAVLLGVGLVAMLVLLCMVLIVLRFVHRQKGHEPLDAPAKNNLSDLQKDNLLSAMQLKNNNKKAELEVDCPSEKLNYKHINYHKDYKSPMDYKEELSREDKLQQHHSEKCLEEKKPLGRIYREKPECRISTICSSRDSMYQSVFVITEERNECVIATEV</sequence>
<feature type="domain" description="EGF-like" evidence="19">
    <location>
        <begin position="276"/>
        <end position="313"/>
    </location>
</feature>
<dbReference type="SMART" id="SM00181">
    <property type="entry name" value="EGF"/>
    <property type="match status" value="9"/>
</dbReference>
<evidence type="ECO:0000256" key="7">
    <source>
        <dbReference type="ARBA" id="ARBA00022782"/>
    </source>
</evidence>
<dbReference type="Gene3D" id="2.10.25.140">
    <property type="match status" value="1"/>
</dbReference>
<dbReference type="SMART" id="SM00179">
    <property type="entry name" value="EGF_CA"/>
    <property type="match status" value="5"/>
</dbReference>
<feature type="signal peptide" evidence="18">
    <location>
        <begin position="1"/>
        <end position="20"/>
    </location>
</feature>
<dbReference type="InterPro" id="IPR000152">
    <property type="entry name" value="EGF-type_Asp/Asn_hydroxyl_site"/>
</dbReference>
<dbReference type="Gene3D" id="2.60.40.3510">
    <property type="match status" value="1"/>
</dbReference>
<keyword evidence="2 16" id="KW-0217">Developmental protein</keyword>
<gene>
    <name evidence="21" type="ORF">ACEWY4_005081</name>
</gene>
<feature type="disulfide bond" evidence="14">
    <location>
        <begin position="342"/>
        <end position="351"/>
    </location>
</feature>
<dbReference type="InterPro" id="IPR051022">
    <property type="entry name" value="Notch_Cell-Fate_Det"/>
</dbReference>
<keyword evidence="3 14" id="KW-0245">EGF-like domain</keyword>
<dbReference type="CDD" id="cd00054">
    <property type="entry name" value="EGF_CA"/>
    <property type="match status" value="4"/>
</dbReference>
<dbReference type="PROSITE" id="PS51051">
    <property type="entry name" value="DSL"/>
    <property type="match status" value="1"/>
</dbReference>
<name>A0ABD1KHW6_9TELE</name>
<dbReference type="InterPro" id="IPR001881">
    <property type="entry name" value="EGF-like_Ca-bd_dom"/>
</dbReference>
<dbReference type="FunFam" id="2.10.25.10:FF:000064">
    <property type="entry name" value="Delta-like protein"/>
    <property type="match status" value="1"/>
</dbReference>
<dbReference type="InterPro" id="IPR013032">
    <property type="entry name" value="EGF-like_CS"/>
</dbReference>
<keyword evidence="11 16" id="KW-0472">Membrane</keyword>
<feature type="domain" description="EGF-like" evidence="19">
    <location>
        <begin position="432"/>
        <end position="468"/>
    </location>
</feature>
<evidence type="ECO:0000256" key="4">
    <source>
        <dbReference type="ARBA" id="ARBA00022692"/>
    </source>
</evidence>
<keyword evidence="8" id="KW-0106">Calcium</keyword>
<reference evidence="21 22" key="1">
    <citation type="submission" date="2024-09" db="EMBL/GenBank/DDBJ databases">
        <title>A chromosome-level genome assembly of Gray's grenadier anchovy, Coilia grayii.</title>
        <authorList>
            <person name="Fu Z."/>
        </authorList>
    </citation>
    <scope>NUCLEOTIDE SEQUENCE [LARGE SCALE GENOMIC DNA]</scope>
    <source>
        <strain evidence="21">G4</strain>
        <tissue evidence="21">Muscle</tissue>
    </source>
</reference>
<dbReference type="PROSITE" id="PS01186">
    <property type="entry name" value="EGF_2"/>
    <property type="match status" value="7"/>
</dbReference>
<feature type="disulfide bond" evidence="14">
    <location>
        <begin position="363"/>
        <end position="380"/>
    </location>
</feature>
<feature type="disulfide bond" evidence="15">
    <location>
        <begin position="200"/>
        <end position="209"/>
    </location>
</feature>
<dbReference type="InterPro" id="IPR001774">
    <property type="entry name" value="DSL"/>
</dbReference>
<dbReference type="EMBL" id="JBHFQA010000005">
    <property type="protein sequence ID" value="KAL2098601.1"/>
    <property type="molecule type" value="Genomic_DNA"/>
</dbReference>
<keyword evidence="10 16" id="KW-1133">Transmembrane helix</keyword>
<keyword evidence="22" id="KW-1185">Reference proteome</keyword>
<feature type="disulfide bond" evidence="14">
    <location>
        <begin position="303"/>
        <end position="312"/>
    </location>
</feature>
<dbReference type="Pfam" id="PF12661">
    <property type="entry name" value="hEGF"/>
    <property type="match status" value="3"/>
</dbReference>
<dbReference type="Gene3D" id="2.10.25.10">
    <property type="entry name" value="Laminin"/>
    <property type="match status" value="7"/>
</dbReference>
<dbReference type="PROSITE" id="PS00010">
    <property type="entry name" value="ASX_HYDROXYL"/>
    <property type="match status" value="1"/>
</dbReference>
<dbReference type="GO" id="GO:0048646">
    <property type="term" value="P:anatomical structure formation involved in morphogenesis"/>
    <property type="evidence" value="ECO:0007669"/>
    <property type="project" value="UniProtKB-ARBA"/>
</dbReference>
<dbReference type="GO" id="GO:0035282">
    <property type="term" value="P:segmentation"/>
    <property type="evidence" value="ECO:0007669"/>
    <property type="project" value="UniProtKB-ARBA"/>
</dbReference>
<evidence type="ECO:0000256" key="6">
    <source>
        <dbReference type="ARBA" id="ARBA00022737"/>
    </source>
</evidence>
<feature type="chain" id="PRO_5044842042" description="Delta-like protein" evidence="18">
    <location>
        <begin position="21"/>
        <end position="683"/>
    </location>
</feature>
<dbReference type="GO" id="GO:0019904">
    <property type="term" value="F:protein domain specific binding"/>
    <property type="evidence" value="ECO:0007669"/>
    <property type="project" value="UniProtKB-ARBA"/>
</dbReference>
<keyword evidence="9" id="KW-0832">Ubl conjugation</keyword>
<dbReference type="FunFam" id="2.10.25.10:FF:000472">
    <property type="entry name" value="Uncharacterized protein, isoform A"/>
    <property type="match status" value="1"/>
</dbReference>
<feature type="disulfide bond" evidence="14">
    <location>
        <begin position="420"/>
        <end position="429"/>
    </location>
</feature>
<comment type="caution">
    <text evidence="14">Lacks conserved residue(s) required for the propagation of feature annotation.</text>
</comment>
<comment type="subcellular location">
    <subcellularLocation>
        <location evidence="1 16">Membrane</location>
        <topology evidence="1 16">Single-pass type I membrane protein</topology>
    </subcellularLocation>
</comment>
<evidence type="ECO:0000256" key="8">
    <source>
        <dbReference type="ARBA" id="ARBA00022837"/>
    </source>
</evidence>
<feature type="domain" description="EGF-like" evidence="19">
    <location>
        <begin position="470"/>
        <end position="503"/>
    </location>
</feature>
<evidence type="ECO:0000256" key="14">
    <source>
        <dbReference type="PROSITE-ProRule" id="PRU00076"/>
    </source>
</evidence>
<evidence type="ECO:0000259" key="20">
    <source>
        <dbReference type="PROSITE" id="PS51051"/>
    </source>
</evidence>
<dbReference type="InterPro" id="IPR018097">
    <property type="entry name" value="EGF_Ca-bd_CS"/>
</dbReference>
<dbReference type="InterPro" id="IPR000742">
    <property type="entry name" value="EGF"/>
</dbReference>
<evidence type="ECO:0000256" key="5">
    <source>
        <dbReference type="ARBA" id="ARBA00022729"/>
    </source>
</evidence>
<dbReference type="FunFam" id="2.10.25.10:FF:000018">
    <property type="entry name" value="Delta-like 1"/>
    <property type="match status" value="1"/>
</dbReference>
<dbReference type="GO" id="GO:0060218">
    <property type="term" value="P:hematopoietic stem cell differentiation"/>
    <property type="evidence" value="ECO:0007669"/>
    <property type="project" value="UniProtKB-ARBA"/>
</dbReference>
<dbReference type="InterPro" id="IPR009030">
    <property type="entry name" value="Growth_fac_rcpt_cys_sf"/>
</dbReference>
<feature type="disulfide bond" evidence="15">
    <location>
        <begin position="180"/>
        <end position="192"/>
    </location>
</feature>
<evidence type="ECO:0000256" key="18">
    <source>
        <dbReference type="SAM" id="SignalP"/>
    </source>
</evidence>
<evidence type="ECO:0000256" key="13">
    <source>
        <dbReference type="ARBA" id="ARBA00023180"/>
    </source>
</evidence>
<dbReference type="GO" id="GO:0030182">
    <property type="term" value="P:neuron differentiation"/>
    <property type="evidence" value="ECO:0007669"/>
    <property type="project" value="UniProtKB-ARBA"/>
</dbReference>
<dbReference type="GO" id="GO:0048513">
    <property type="term" value="P:animal organ development"/>
    <property type="evidence" value="ECO:0007669"/>
    <property type="project" value="UniProtKB-ARBA"/>
</dbReference>
<evidence type="ECO:0000256" key="17">
    <source>
        <dbReference type="SAM" id="Phobius"/>
    </source>
</evidence>
<dbReference type="FunFam" id="2.10.25.140:FF:000001">
    <property type="entry name" value="Delta-like protein"/>
    <property type="match status" value="1"/>
</dbReference>
<evidence type="ECO:0000256" key="11">
    <source>
        <dbReference type="ARBA" id="ARBA00023136"/>
    </source>
</evidence>
<dbReference type="PANTHER" id="PTHR24049:SF30">
    <property type="match status" value="1"/>
</dbReference>
<dbReference type="Proteomes" id="UP001591681">
    <property type="component" value="Unassembled WGS sequence"/>
</dbReference>
<dbReference type="FunFam" id="2.10.25.10:FF:000012">
    <property type="entry name" value="Delta-like protein"/>
    <property type="match status" value="1"/>
</dbReference>
<organism evidence="21 22">
    <name type="scientific">Coilia grayii</name>
    <name type="common">Gray's grenadier anchovy</name>
    <dbReference type="NCBI Taxonomy" id="363190"/>
    <lineage>
        <taxon>Eukaryota</taxon>
        <taxon>Metazoa</taxon>
        <taxon>Chordata</taxon>
        <taxon>Craniata</taxon>
        <taxon>Vertebrata</taxon>
        <taxon>Euteleostomi</taxon>
        <taxon>Actinopterygii</taxon>
        <taxon>Neopterygii</taxon>
        <taxon>Teleostei</taxon>
        <taxon>Clupei</taxon>
        <taxon>Clupeiformes</taxon>
        <taxon>Clupeoidei</taxon>
        <taxon>Engraulidae</taxon>
        <taxon>Coilinae</taxon>
        <taxon>Coilia</taxon>
    </lineage>
</organism>
<dbReference type="PRINTS" id="PR00010">
    <property type="entry name" value="EGFBLOOD"/>
</dbReference>
<evidence type="ECO:0000313" key="21">
    <source>
        <dbReference type="EMBL" id="KAL2098601.1"/>
    </source>
</evidence>
<dbReference type="PANTHER" id="PTHR24049">
    <property type="entry name" value="CRUMBS FAMILY MEMBER"/>
    <property type="match status" value="1"/>
</dbReference>
<feature type="disulfide bond" evidence="14">
    <location>
        <begin position="382"/>
        <end position="391"/>
    </location>
</feature>
<feature type="disulfide bond" evidence="15">
    <location>
        <begin position="167"/>
        <end position="176"/>
    </location>
</feature>
<dbReference type="GO" id="GO:0035239">
    <property type="term" value="P:tube morphogenesis"/>
    <property type="evidence" value="ECO:0007669"/>
    <property type="project" value="UniProtKB-ARBA"/>
</dbReference>
<evidence type="ECO:0000256" key="9">
    <source>
        <dbReference type="ARBA" id="ARBA00022843"/>
    </source>
</evidence>
<dbReference type="FunFam" id="2.10.25.10:FF:000122">
    <property type="entry name" value="Protein crumbs homolog 2"/>
    <property type="match status" value="1"/>
</dbReference>
<evidence type="ECO:0000256" key="1">
    <source>
        <dbReference type="ARBA" id="ARBA00004479"/>
    </source>
</evidence>
<dbReference type="PROSITE" id="PS01187">
    <property type="entry name" value="EGF_CA"/>
    <property type="match status" value="1"/>
</dbReference>
<dbReference type="GO" id="GO:0007417">
    <property type="term" value="P:central nervous system development"/>
    <property type="evidence" value="ECO:0007669"/>
    <property type="project" value="UniProtKB-ARBA"/>
</dbReference>
<feature type="domain" description="DSL" evidence="20">
    <location>
        <begin position="165"/>
        <end position="209"/>
    </location>
</feature>
<dbReference type="Pfam" id="PF01414">
    <property type="entry name" value="DSL"/>
    <property type="match status" value="1"/>
</dbReference>
<evidence type="ECO:0000256" key="3">
    <source>
        <dbReference type="ARBA" id="ARBA00022536"/>
    </source>
</evidence>
<keyword evidence="7" id="KW-0221">Differentiation</keyword>
<keyword evidence="4 16" id="KW-0812">Transmembrane</keyword>
<dbReference type="Pfam" id="PF07657">
    <property type="entry name" value="MNNL"/>
    <property type="match status" value="1"/>
</dbReference>
<comment type="function">
    <text evidence="16">Putative Notch ligand involved in the mediation of Notch signaling.</text>
</comment>
<dbReference type="SUPFAM" id="SSF57196">
    <property type="entry name" value="EGF/Laminin"/>
    <property type="match status" value="3"/>
</dbReference>
<dbReference type="GO" id="GO:0030855">
    <property type="term" value="P:epithelial cell differentiation"/>
    <property type="evidence" value="ECO:0007669"/>
    <property type="project" value="UniProtKB-ARBA"/>
</dbReference>
<evidence type="ECO:0000256" key="10">
    <source>
        <dbReference type="ARBA" id="ARBA00022989"/>
    </source>
</evidence>
<evidence type="ECO:0000313" key="22">
    <source>
        <dbReference type="Proteomes" id="UP001591681"/>
    </source>
</evidence>
<protein>
    <recommendedName>
        <fullName evidence="16">Delta-like protein</fullName>
    </recommendedName>
</protein>
<feature type="transmembrane region" description="Helical" evidence="17">
    <location>
        <begin position="524"/>
        <end position="547"/>
    </location>
</feature>